<protein>
    <recommendedName>
        <fullName evidence="7">Palmitoyltransferase</fullName>
        <ecNumber evidence="7">2.3.1.225</ecNumber>
    </recommendedName>
</protein>
<dbReference type="Proteomes" id="UP001189429">
    <property type="component" value="Unassembled WGS sequence"/>
</dbReference>
<comment type="subcellular location">
    <subcellularLocation>
        <location evidence="1">Membrane</location>
        <topology evidence="1">Multi-pass membrane protein</topology>
    </subcellularLocation>
</comment>
<dbReference type="EC" id="2.3.1.225" evidence="7"/>
<comment type="domain">
    <text evidence="7">The DHHC domain is required for palmitoyltransferase activity.</text>
</comment>
<evidence type="ECO:0000256" key="5">
    <source>
        <dbReference type="ARBA" id="ARBA00023136"/>
    </source>
</evidence>
<dbReference type="Pfam" id="PF01529">
    <property type="entry name" value="DHHC"/>
    <property type="match status" value="1"/>
</dbReference>
<evidence type="ECO:0000256" key="3">
    <source>
        <dbReference type="ARBA" id="ARBA00022692"/>
    </source>
</evidence>
<comment type="caution">
    <text evidence="9">The sequence shown here is derived from an EMBL/GenBank/DDBJ whole genome shotgun (WGS) entry which is preliminary data.</text>
</comment>
<keyword evidence="6 7" id="KW-0012">Acyltransferase</keyword>
<feature type="transmembrane region" description="Helical" evidence="7">
    <location>
        <begin position="91"/>
        <end position="115"/>
    </location>
</feature>
<sequence length="241" mass="25886">MCFSSYCFQVPCVPGWRAGTVAAADGSYHSLDSESARVIAIKDLPGLQARGQDYYSQPFCGICVVGVLIALFVSCTRSAVADSAGGYDWTLPNACVVAVFAEAGIAVFMVLYILFAGAGEIRRSPGTCYPIPPEVDQRLRRGESLQDMENVQANTERADHAGMPDGTYCVRCLVWRPNVGRKAHHCRTCGRCVVGFDHHCDVFGRCIVQGNMLCFNGLISMMVAGIVTTMLAVIASAPGVE</sequence>
<comment type="catalytic activity">
    <reaction evidence="7">
        <text>L-cysteinyl-[protein] + hexadecanoyl-CoA = S-hexadecanoyl-L-cysteinyl-[protein] + CoA</text>
        <dbReference type="Rhea" id="RHEA:36683"/>
        <dbReference type="Rhea" id="RHEA-COMP:10131"/>
        <dbReference type="Rhea" id="RHEA-COMP:11032"/>
        <dbReference type="ChEBI" id="CHEBI:29950"/>
        <dbReference type="ChEBI" id="CHEBI:57287"/>
        <dbReference type="ChEBI" id="CHEBI:57379"/>
        <dbReference type="ChEBI" id="CHEBI:74151"/>
        <dbReference type="EC" id="2.3.1.225"/>
    </reaction>
</comment>
<keyword evidence="3 7" id="KW-0812">Transmembrane</keyword>
<feature type="transmembrane region" description="Helical" evidence="7">
    <location>
        <begin position="59"/>
        <end position="79"/>
    </location>
</feature>
<dbReference type="PROSITE" id="PS50216">
    <property type="entry name" value="DHHC"/>
    <property type="match status" value="1"/>
</dbReference>
<evidence type="ECO:0000259" key="8">
    <source>
        <dbReference type="Pfam" id="PF01529"/>
    </source>
</evidence>
<comment type="similarity">
    <text evidence="7">Belongs to the DHHC palmitoyltransferase family.</text>
</comment>
<accession>A0ABN9QTV6</accession>
<feature type="transmembrane region" description="Helical" evidence="7">
    <location>
        <begin position="213"/>
        <end position="235"/>
    </location>
</feature>
<evidence type="ECO:0000256" key="2">
    <source>
        <dbReference type="ARBA" id="ARBA00022679"/>
    </source>
</evidence>
<evidence type="ECO:0000256" key="6">
    <source>
        <dbReference type="ARBA" id="ARBA00023315"/>
    </source>
</evidence>
<organism evidence="9 10">
    <name type="scientific">Prorocentrum cordatum</name>
    <dbReference type="NCBI Taxonomy" id="2364126"/>
    <lineage>
        <taxon>Eukaryota</taxon>
        <taxon>Sar</taxon>
        <taxon>Alveolata</taxon>
        <taxon>Dinophyceae</taxon>
        <taxon>Prorocentrales</taxon>
        <taxon>Prorocentraceae</taxon>
        <taxon>Prorocentrum</taxon>
    </lineage>
</organism>
<keyword evidence="10" id="KW-1185">Reference proteome</keyword>
<keyword evidence="2 7" id="KW-0808">Transferase</keyword>
<evidence type="ECO:0000313" key="10">
    <source>
        <dbReference type="Proteomes" id="UP001189429"/>
    </source>
</evidence>
<name>A0ABN9QTV6_9DINO</name>
<reference evidence="9" key="1">
    <citation type="submission" date="2023-10" db="EMBL/GenBank/DDBJ databases">
        <authorList>
            <person name="Chen Y."/>
            <person name="Shah S."/>
            <person name="Dougan E. K."/>
            <person name="Thang M."/>
            <person name="Chan C."/>
        </authorList>
    </citation>
    <scope>NUCLEOTIDE SEQUENCE [LARGE SCALE GENOMIC DNA]</scope>
</reference>
<dbReference type="InterPro" id="IPR039859">
    <property type="entry name" value="PFA4/ZDH16/20/ERF2-like"/>
</dbReference>
<evidence type="ECO:0000256" key="1">
    <source>
        <dbReference type="ARBA" id="ARBA00004141"/>
    </source>
</evidence>
<dbReference type="InterPro" id="IPR001594">
    <property type="entry name" value="Palmitoyltrfase_DHHC"/>
</dbReference>
<gene>
    <name evidence="9" type="ORF">PCOR1329_LOCUS14392</name>
</gene>
<evidence type="ECO:0000256" key="7">
    <source>
        <dbReference type="RuleBase" id="RU079119"/>
    </source>
</evidence>
<feature type="domain" description="Palmitoyltransferase DHHC" evidence="8">
    <location>
        <begin position="167"/>
        <end position="233"/>
    </location>
</feature>
<dbReference type="PANTHER" id="PTHR22883">
    <property type="entry name" value="ZINC FINGER DHHC DOMAIN CONTAINING PROTEIN"/>
    <property type="match status" value="1"/>
</dbReference>
<proteinExistence type="inferred from homology"/>
<keyword evidence="5 7" id="KW-0472">Membrane</keyword>
<evidence type="ECO:0000313" key="9">
    <source>
        <dbReference type="EMBL" id="CAK0808999.1"/>
    </source>
</evidence>
<keyword evidence="4 7" id="KW-1133">Transmembrane helix</keyword>
<evidence type="ECO:0000256" key="4">
    <source>
        <dbReference type="ARBA" id="ARBA00022989"/>
    </source>
</evidence>
<dbReference type="EMBL" id="CAUYUJ010004302">
    <property type="protein sequence ID" value="CAK0808999.1"/>
    <property type="molecule type" value="Genomic_DNA"/>
</dbReference>